<reference evidence="1 2" key="1">
    <citation type="submission" date="2019-07" db="EMBL/GenBank/DDBJ databases">
        <title>Litoreibacter alkalisoli sp. nov., isolated from saline-alkaline soil.</title>
        <authorList>
            <person name="Wang S."/>
            <person name="Xu L."/>
            <person name="Xing Y.-T."/>
            <person name="Sun J.-Q."/>
        </authorList>
    </citation>
    <scope>NUCLEOTIDE SEQUENCE [LARGE SCALE GENOMIC DNA]</scope>
    <source>
        <strain evidence="1 2">LN3S51</strain>
    </source>
</reference>
<accession>A0A5B8IW02</accession>
<dbReference type="Proteomes" id="UP000318483">
    <property type="component" value="Chromosome"/>
</dbReference>
<proteinExistence type="predicted"/>
<sequence length="94" mass="10161">MVACAVGSAPQAALAGPVERACNQSDRRAATPQLCSCIGAVAQQTLSHSDQRTAARFFKDPQQAQTVRMSAKNADNAFWDRYRAFGDYARSYCG</sequence>
<evidence type="ECO:0000313" key="1">
    <source>
        <dbReference type="EMBL" id="QDY70312.1"/>
    </source>
</evidence>
<evidence type="ECO:0000313" key="2">
    <source>
        <dbReference type="Proteomes" id="UP000318483"/>
    </source>
</evidence>
<organism evidence="1 2">
    <name type="scientific">Qingshengfaniella alkalisoli</name>
    <dbReference type="NCBI Taxonomy" id="2599296"/>
    <lineage>
        <taxon>Bacteria</taxon>
        <taxon>Pseudomonadati</taxon>
        <taxon>Pseudomonadota</taxon>
        <taxon>Alphaproteobacteria</taxon>
        <taxon>Rhodobacterales</taxon>
        <taxon>Paracoccaceae</taxon>
        <taxon>Qingshengfaniella</taxon>
    </lineage>
</organism>
<dbReference type="AlphaFoldDB" id="A0A5B8IW02"/>
<protein>
    <recommendedName>
        <fullName evidence="3">Arginine transporter</fullName>
    </recommendedName>
</protein>
<dbReference type="OrthoDB" id="7659053at2"/>
<gene>
    <name evidence="1" type="ORF">FPZ52_09445</name>
</gene>
<dbReference type="KEGG" id="lit:FPZ52_09445"/>
<dbReference type="EMBL" id="CP042261">
    <property type="protein sequence ID" value="QDY70312.1"/>
    <property type="molecule type" value="Genomic_DNA"/>
</dbReference>
<keyword evidence="2" id="KW-1185">Reference proteome</keyword>
<evidence type="ECO:0008006" key="3">
    <source>
        <dbReference type="Google" id="ProtNLM"/>
    </source>
</evidence>
<name>A0A5B8IW02_9RHOB</name>